<proteinExistence type="inferred from homology"/>
<dbReference type="EMBL" id="BMYS01000001">
    <property type="protein sequence ID" value="GGW75622.1"/>
    <property type="molecule type" value="Genomic_DNA"/>
</dbReference>
<dbReference type="RefSeq" id="WP_189383508.1">
    <property type="nucleotide sequence ID" value="NZ_BAABFY010000010.1"/>
</dbReference>
<protein>
    <recommendedName>
        <fullName evidence="5">ABC transporter substrate-binding protein</fullName>
    </recommendedName>
</protein>
<dbReference type="CDD" id="cd07012">
    <property type="entry name" value="PBP2_Bug_TTT"/>
    <property type="match status" value="1"/>
</dbReference>
<accession>A0A918JDI9</accession>
<name>A0A918JDI9_9BURK</name>
<reference evidence="3" key="2">
    <citation type="submission" date="2020-09" db="EMBL/GenBank/DDBJ databases">
        <authorList>
            <person name="Sun Q."/>
            <person name="Kim S."/>
        </authorList>
    </citation>
    <scope>NUCLEOTIDE SEQUENCE</scope>
    <source>
        <strain evidence="3">KCTC 23732</strain>
    </source>
</reference>
<dbReference type="PIRSF" id="PIRSF017082">
    <property type="entry name" value="YflP"/>
    <property type="match status" value="1"/>
</dbReference>
<dbReference type="Proteomes" id="UP000608345">
    <property type="component" value="Unassembled WGS sequence"/>
</dbReference>
<comment type="similarity">
    <text evidence="1">Belongs to the UPF0065 (bug) family.</text>
</comment>
<evidence type="ECO:0000256" key="1">
    <source>
        <dbReference type="ARBA" id="ARBA00006987"/>
    </source>
</evidence>
<keyword evidence="2" id="KW-0732">Signal</keyword>
<feature type="signal peptide" evidence="2">
    <location>
        <begin position="1"/>
        <end position="21"/>
    </location>
</feature>
<organism evidence="3 4">
    <name type="scientific">Advenella faeciporci</name>
    <dbReference type="NCBI Taxonomy" id="797535"/>
    <lineage>
        <taxon>Bacteria</taxon>
        <taxon>Pseudomonadati</taxon>
        <taxon>Pseudomonadota</taxon>
        <taxon>Betaproteobacteria</taxon>
        <taxon>Burkholderiales</taxon>
        <taxon>Alcaligenaceae</taxon>
    </lineage>
</organism>
<dbReference type="SUPFAM" id="SSF53850">
    <property type="entry name" value="Periplasmic binding protein-like II"/>
    <property type="match status" value="1"/>
</dbReference>
<dbReference type="Gene3D" id="3.40.190.10">
    <property type="entry name" value="Periplasmic binding protein-like II"/>
    <property type="match status" value="1"/>
</dbReference>
<dbReference type="InterPro" id="IPR042100">
    <property type="entry name" value="Bug_dom1"/>
</dbReference>
<evidence type="ECO:0000313" key="4">
    <source>
        <dbReference type="Proteomes" id="UP000608345"/>
    </source>
</evidence>
<sequence length="318" mass="34133">MKKILLGFSLLLGSYAGLAQADTGKPLNIVVPYAAGGPSDSIIRSIGKVIEKDTSQNVIIENRPGGNTVIGAQALLNKADDDNSVLLVAASFVITPSLMQKLPYDINKDFRQITRLASNPHVLVVSNDVPVSNVTEFIEWAKKAENKGTYSSFGTGSSGHLGYELFNHQVGLDLLHIPYKGAAPATLAVLSSEVHSTLGDVGAIAPHLEAGKLKALAVSGTERHPRMPDVPTFAEQGYPDFTSETWLGLLAKSSVSDERIEQLNRLFTTALAHPDVQAILEQQGMQAKPTDAAGFADFMTKEALKYKQVINDANVRIE</sequence>
<evidence type="ECO:0008006" key="5">
    <source>
        <dbReference type="Google" id="ProtNLM"/>
    </source>
</evidence>
<keyword evidence="4" id="KW-1185">Reference proteome</keyword>
<dbReference type="AlphaFoldDB" id="A0A918JDI9"/>
<reference evidence="3" key="1">
    <citation type="journal article" date="2014" name="Int. J. Syst. Evol. Microbiol.">
        <title>Complete genome sequence of Corynebacterium casei LMG S-19264T (=DSM 44701T), isolated from a smear-ripened cheese.</title>
        <authorList>
            <consortium name="US DOE Joint Genome Institute (JGI-PGF)"/>
            <person name="Walter F."/>
            <person name="Albersmeier A."/>
            <person name="Kalinowski J."/>
            <person name="Ruckert C."/>
        </authorList>
    </citation>
    <scope>NUCLEOTIDE SEQUENCE</scope>
    <source>
        <strain evidence="3">KCTC 23732</strain>
    </source>
</reference>
<dbReference type="Gene3D" id="3.40.190.150">
    <property type="entry name" value="Bordetella uptake gene, domain 1"/>
    <property type="match status" value="1"/>
</dbReference>
<feature type="chain" id="PRO_5036794220" description="ABC transporter substrate-binding protein" evidence="2">
    <location>
        <begin position="22"/>
        <end position="318"/>
    </location>
</feature>
<dbReference type="PANTHER" id="PTHR42928:SF5">
    <property type="entry name" value="BLR1237 PROTEIN"/>
    <property type="match status" value="1"/>
</dbReference>
<dbReference type="Pfam" id="PF03401">
    <property type="entry name" value="TctC"/>
    <property type="match status" value="1"/>
</dbReference>
<dbReference type="PANTHER" id="PTHR42928">
    <property type="entry name" value="TRICARBOXYLATE-BINDING PROTEIN"/>
    <property type="match status" value="1"/>
</dbReference>
<evidence type="ECO:0000313" key="3">
    <source>
        <dbReference type="EMBL" id="GGW75622.1"/>
    </source>
</evidence>
<dbReference type="InterPro" id="IPR005064">
    <property type="entry name" value="BUG"/>
</dbReference>
<comment type="caution">
    <text evidence="3">The sequence shown here is derived from an EMBL/GenBank/DDBJ whole genome shotgun (WGS) entry which is preliminary data.</text>
</comment>
<evidence type="ECO:0000256" key="2">
    <source>
        <dbReference type="SAM" id="SignalP"/>
    </source>
</evidence>
<gene>
    <name evidence="3" type="ORF">GCM10011450_01290</name>
</gene>